<evidence type="ECO:0000313" key="10">
    <source>
        <dbReference type="EMBL" id="ASK46848.1"/>
    </source>
</evidence>
<evidence type="ECO:0000313" key="2">
    <source>
        <dbReference type="EMBL" id="ASK41747.1"/>
    </source>
</evidence>
<dbReference type="EMBL" id="KY000070">
    <property type="protein sequence ID" value="ASK48721.1"/>
    <property type="molecule type" value="Genomic_DNA"/>
</dbReference>
<reference evidence="1" key="1">
    <citation type="submission" date="2016-10" db="EMBL/GenBank/DDBJ databases">
        <title>Agrobacterium Ti plasmids: Classification based on T-DNA and Vir regions organization.</title>
        <authorList>
            <person name="Nabi N."/>
            <person name="Vial L."/>
            <person name="Ben Hafsa A."/>
            <person name="Chapulliot D."/>
            <person name="Berard A."/>
            <person name="Chauveau A."/>
            <person name="Le Paslier M.-C."/>
            <person name="Harzallah Skhiri F."/>
            <person name="Brunel D."/>
            <person name="Nesme X."/>
            <person name="Chaouachi M."/>
        </authorList>
    </citation>
    <scope>NUCLEOTIDE SEQUENCE</scope>
    <source>
        <strain evidence="10">CFBP1898</strain>
        <strain evidence="4">CFBP1904</strain>
        <strain evidence="1">CFBP2712</strain>
        <strain evidence="3">CFBP296</strain>
        <strain evidence="5">CFBP4442</strain>
        <strain evidence="6">CFBP5503</strain>
        <strain evidence="7">CFBP7000</strain>
        <strain evidence="8">DC12-001</strain>
        <strain evidence="9">Tun154</strain>
        <strain evidence="11">Tun178</strain>
        <strain evidence="12">Tun183</strain>
        <strain evidence="13">Tun188</strain>
        <strain evidence="2">Tun198</strain>
        <plasmid evidence="10">pTi_CFBP1898</plasmid>
        <plasmid evidence="4">pTi_CFBP1904</plasmid>
        <plasmid evidence="1">pTi_CFBP2712</plasmid>
        <plasmid evidence="3">pTi_CFBP296</plasmid>
        <plasmid evidence="5">pTi_CFBP4442</plasmid>
        <plasmid evidence="6">pTi_CFBP5503</plasmid>
        <plasmid evidence="7">pTi_CFBP7000</plasmid>
        <plasmid evidence="8">pTi_DC12-001</plasmid>
        <plasmid evidence="9">pTi_Tun154</plasmid>
        <plasmid evidence="11">pTi_Tun178</plasmid>
        <plasmid evidence="12">pTi_Tun183</plasmid>
        <plasmid evidence="13">pTi_Tun188</plasmid>
        <plasmid evidence="2">pTi_Tun198</plasmid>
    </source>
</reference>
<dbReference type="EMBL" id="KY000031">
    <property type="protein sequence ID" value="ASK41747.1"/>
    <property type="molecule type" value="Genomic_DNA"/>
</dbReference>
<accession>A0A2Z2PD21</accession>
<geneLocation type="plasmid" evidence="10">
    <name>pTi_CFBP1898</name>
</geneLocation>
<geneLocation type="plasmid" evidence="7">
    <name>pTi_CFBP7000</name>
</geneLocation>
<dbReference type="EMBL" id="KY000042">
    <property type="protein sequence ID" value="ASK43620.1"/>
    <property type="molecule type" value="Genomic_DNA"/>
</dbReference>
<dbReference type="EMBL" id="KY000071">
    <property type="protein sequence ID" value="ASK48903.1"/>
    <property type="molecule type" value="Genomic_DNA"/>
</dbReference>
<dbReference type="EMBL" id="KY000041">
    <property type="protein sequence ID" value="ASK43569.1"/>
    <property type="molecule type" value="Genomic_DNA"/>
</dbReference>
<evidence type="ECO:0000313" key="3">
    <source>
        <dbReference type="EMBL" id="ASK43569.1"/>
    </source>
</evidence>
<evidence type="ECO:0000313" key="1">
    <source>
        <dbReference type="EMBL" id="ASK41284.1"/>
    </source>
</evidence>
<proteinExistence type="predicted"/>
<dbReference type="EMBL" id="KY000053">
    <property type="protein sequence ID" value="ASK45795.1"/>
    <property type="molecule type" value="Genomic_DNA"/>
</dbReference>
<geneLocation type="plasmid" evidence="5">
    <name>pTi_CFBP4442</name>
</geneLocation>
<evidence type="ECO:0000313" key="9">
    <source>
        <dbReference type="EMBL" id="ASK46005.1"/>
    </source>
</evidence>
<accession>A0A2Z2Q1Y8</accession>
<geneLocation type="plasmid" evidence="8">
    <name>pTi_DC12-001</name>
</geneLocation>
<evidence type="ECO:0000313" key="6">
    <source>
        <dbReference type="EMBL" id="ASK45431.1"/>
    </source>
</evidence>
<organism evidence="1">
    <name type="scientific">Agrobacterium tumefaciens</name>
    <dbReference type="NCBI Taxonomy" id="358"/>
    <lineage>
        <taxon>Bacteria</taxon>
        <taxon>Pseudomonadati</taxon>
        <taxon>Pseudomonadota</taxon>
        <taxon>Alphaproteobacteria</taxon>
        <taxon>Hyphomicrobiales</taxon>
        <taxon>Rhizobiaceae</taxon>
        <taxon>Rhizobium/Agrobacterium group</taxon>
        <taxon>Agrobacterium</taxon>
        <taxon>Agrobacterium tumefaciens complex</taxon>
    </lineage>
</organism>
<geneLocation type="plasmid" evidence="13">
    <name>pTi_Tun188</name>
</geneLocation>
<evidence type="ECO:0000313" key="8">
    <source>
        <dbReference type="EMBL" id="ASK45795.1"/>
    </source>
</evidence>
<dbReference type="EMBL" id="KY000051">
    <property type="protein sequence ID" value="ASK45431.1"/>
    <property type="molecule type" value="Genomic_DNA"/>
</dbReference>
<dbReference type="GO" id="GO:0003677">
    <property type="term" value="F:DNA binding"/>
    <property type="evidence" value="ECO:0007669"/>
    <property type="project" value="UniProtKB-KW"/>
</dbReference>
<sequence length="67" mass="7481">MMRGASAAEWPAPLKDVFSQLFNTVTTNRSCAARLYSELLSLKSDLDDSYRSVLFRAVNPVAVAKHY</sequence>
<dbReference type="EMBL" id="KY000052">
    <property type="protein sequence ID" value="ASK45465.1"/>
    <property type="molecule type" value="Genomic_DNA"/>
</dbReference>
<geneLocation type="plasmid" evidence="9">
    <name>pTi_Tun154</name>
</geneLocation>
<evidence type="ECO:0000313" key="12">
    <source>
        <dbReference type="EMBL" id="ASK48903.1"/>
    </source>
</evidence>
<dbReference type="EMBL" id="KY000050">
    <property type="protein sequence ID" value="ASK45155.1"/>
    <property type="molecule type" value="Genomic_DNA"/>
</dbReference>
<geneLocation type="plasmid" evidence="6">
    <name>pTi_CFBP5503</name>
</geneLocation>
<geneLocation type="plasmid" evidence="2">
    <name>pTi_Tun198</name>
</geneLocation>
<name>A0A2Z2PD21_AGRTU</name>
<dbReference type="EMBL" id="KY000073">
    <property type="protein sequence ID" value="ASK49371.1"/>
    <property type="molecule type" value="Genomic_DNA"/>
</dbReference>
<evidence type="ECO:0000313" key="5">
    <source>
        <dbReference type="EMBL" id="ASK45155.1"/>
    </source>
</evidence>
<protein>
    <submittedName>
        <fullName evidence="13">Single-stranded DNA-binding protein</fullName>
    </submittedName>
</protein>
<geneLocation type="plasmid" evidence="1">
    <name>pTi_CFBP2712</name>
</geneLocation>
<evidence type="ECO:0000313" key="4">
    <source>
        <dbReference type="EMBL" id="ASK43620.1"/>
    </source>
</evidence>
<geneLocation type="plasmid" evidence="11">
    <name>pTi_Tun178</name>
</geneLocation>
<evidence type="ECO:0000313" key="11">
    <source>
        <dbReference type="EMBL" id="ASK48721.1"/>
    </source>
</evidence>
<evidence type="ECO:0000313" key="13">
    <source>
        <dbReference type="EMBL" id="ASK49371.1"/>
    </source>
</evidence>
<dbReference type="AlphaFoldDB" id="A0A2Z2PD21"/>
<geneLocation type="plasmid" evidence="4">
    <name>pTi_CFBP1904</name>
</geneLocation>
<dbReference type="EMBL" id="KY000059">
    <property type="protein sequence ID" value="ASK46848.1"/>
    <property type="molecule type" value="Genomic_DNA"/>
</dbReference>
<keyword evidence="13" id="KW-0238">DNA-binding</keyword>
<dbReference type="EMBL" id="KY000054">
    <property type="protein sequence ID" value="ASK46005.1"/>
    <property type="molecule type" value="Genomic_DNA"/>
</dbReference>
<evidence type="ECO:0000313" key="7">
    <source>
        <dbReference type="EMBL" id="ASK45465.1"/>
    </source>
</evidence>
<keyword evidence="1" id="KW-0614">Plasmid</keyword>
<geneLocation type="plasmid" evidence="3">
    <name>pTi_CFBP296</name>
</geneLocation>
<dbReference type="EMBL" id="KY000028">
    <property type="protein sequence ID" value="ASK41284.1"/>
    <property type="molecule type" value="Genomic_DNA"/>
</dbReference>
<geneLocation type="plasmid" evidence="12">
    <name>pTi_Tun183</name>
</geneLocation>